<dbReference type="AlphaFoldDB" id="A0A2A3EQP9"/>
<keyword evidence="3" id="KW-1185">Reference proteome</keyword>
<keyword evidence="1" id="KW-1133">Transmembrane helix</keyword>
<evidence type="ECO:0000313" key="2">
    <source>
        <dbReference type="EMBL" id="PBC33592.1"/>
    </source>
</evidence>
<gene>
    <name evidence="2" type="ORF">APICC_06884</name>
</gene>
<organism evidence="2 3">
    <name type="scientific">Apis cerana cerana</name>
    <name type="common">Oriental honeybee</name>
    <dbReference type="NCBI Taxonomy" id="94128"/>
    <lineage>
        <taxon>Eukaryota</taxon>
        <taxon>Metazoa</taxon>
        <taxon>Ecdysozoa</taxon>
        <taxon>Arthropoda</taxon>
        <taxon>Hexapoda</taxon>
        <taxon>Insecta</taxon>
        <taxon>Pterygota</taxon>
        <taxon>Neoptera</taxon>
        <taxon>Endopterygota</taxon>
        <taxon>Hymenoptera</taxon>
        <taxon>Apocrita</taxon>
        <taxon>Aculeata</taxon>
        <taxon>Apoidea</taxon>
        <taxon>Anthophila</taxon>
        <taxon>Apidae</taxon>
        <taxon>Apis</taxon>
    </lineage>
</organism>
<feature type="transmembrane region" description="Helical" evidence="1">
    <location>
        <begin position="36"/>
        <end position="54"/>
    </location>
</feature>
<evidence type="ECO:0000313" key="3">
    <source>
        <dbReference type="Proteomes" id="UP000242457"/>
    </source>
</evidence>
<dbReference type="PANTHER" id="PTHR21879">
    <property type="entry name" value="FI03362P-RELATED-RELATED"/>
    <property type="match status" value="1"/>
</dbReference>
<keyword evidence="1" id="KW-0472">Membrane</keyword>
<dbReference type="Pfam" id="PF07898">
    <property type="entry name" value="DUF1676"/>
    <property type="match status" value="1"/>
</dbReference>
<dbReference type="OrthoDB" id="8197686at2759"/>
<dbReference type="PANTHER" id="PTHR21879:SF27">
    <property type="entry name" value="OSIRIS 10A"/>
    <property type="match status" value="1"/>
</dbReference>
<name>A0A2A3EQP9_APICC</name>
<proteinExistence type="predicted"/>
<accession>A0A2A3EQP9</accession>
<protein>
    <submittedName>
        <fullName evidence="2">Uncharacterized protein</fullName>
    </submittedName>
</protein>
<dbReference type="GO" id="GO:0016020">
    <property type="term" value="C:membrane"/>
    <property type="evidence" value="ECO:0007669"/>
    <property type="project" value="TreeGrafter"/>
</dbReference>
<sequence>MRHLLIPFLLGFKFNLASLIPLMFGFLLLLTKKALLLTKVALVITGLLGWNSFFSTAYPSGIHHSHEGHGAFPPNYEQYYNFHHRPPYRGFQGNDFESPYYSQHVIREVVDVYDNAEQSVDKSKGRNGKNFVWVKSS</sequence>
<dbReference type="InterPro" id="IPR012464">
    <property type="entry name" value="DUF1676"/>
</dbReference>
<reference evidence="2 3" key="1">
    <citation type="submission" date="2014-07" db="EMBL/GenBank/DDBJ databases">
        <title>Genomic and transcriptomic analysis on Apis cerana provide comprehensive insights into honey bee biology.</title>
        <authorList>
            <person name="Diao Q."/>
            <person name="Sun L."/>
            <person name="Zheng H."/>
            <person name="Zheng H."/>
            <person name="Xu S."/>
            <person name="Wang S."/>
            <person name="Zeng Z."/>
            <person name="Hu F."/>
            <person name="Su S."/>
            <person name="Wu J."/>
        </authorList>
    </citation>
    <scope>NUCLEOTIDE SEQUENCE [LARGE SCALE GENOMIC DNA]</scope>
    <source>
        <tissue evidence="2">Pupae without intestine</tissue>
    </source>
</reference>
<dbReference type="Proteomes" id="UP000242457">
    <property type="component" value="Unassembled WGS sequence"/>
</dbReference>
<dbReference type="EMBL" id="KZ288200">
    <property type="protein sequence ID" value="PBC33592.1"/>
    <property type="molecule type" value="Genomic_DNA"/>
</dbReference>
<dbReference type="STRING" id="94128.A0A2A3EQP9"/>
<evidence type="ECO:0000256" key="1">
    <source>
        <dbReference type="SAM" id="Phobius"/>
    </source>
</evidence>
<feature type="transmembrane region" description="Helical" evidence="1">
    <location>
        <begin position="6"/>
        <end position="29"/>
    </location>
</feature>
<keyword evidence="1" id="KW-0812">Transmembrane</keyword>